<evidence type="ECO:0000313" key="4">
    <source>
        <dbReference type="Proteomes" id="UP000001396"/>
    </source>
</evidence>
<feature type="region of interest" description="Disordered" evidence="1">
    <location>
        <begin position="1"/>
        <end position="52"/>
    </location>
</feature>
<feature type="compositionally biased region" description="Low complexity" evidence="1">
    <location>
        <begin position="383"/>
        <end position="398"/>
    </location>
</feature>
<dbReference type="EMBL" id="ADBJ01000044">
    <property type="protein sequence ID" value="EFA76847.1"/>
    <property type="molecule type" value="Genomic_DNA"/>
</dbReference>
<keyword evidence="2" id="KW-0812">Transmembrane</keyword>
<evidence type="ECO:0000256" key="1">
    <source>
        <dbReference type="SAM" id="MobiDB-lite"/>
    </source>
</evidence>
<keyword evidence="2" id="KW-1133">Transmembrane helix</keyword>
<feature type="region of interest" description="Disordered" evidence="1">
    <location>
        <begin position="80"/>
        <end position="114"/>
    </location>
</feature>
<feature type="region of interest" description="Disordered" evidence="1">
    <location>
        <begin position="383"/>
        <end position="403"/>
    </location>
</feature>
<dbReference type="Proteomes" id="UP000001396">
    <property type="component" value="Unassembled WGS sequence"/>
</dbReference>
<keyword evidence="2" id="KW-0472">Membrane</keyword>
<dbReference type="InParanoid" id="D3BNS8"/>
<gene>
    <name evidence="3" type="ORF">PPL_09599</name>
</gene>
<sequence>MFSLNSNNNNGNNECYSSSSSSDDNDNEVYNFNNYSKNNNNNNNHNNGNIINRRYSLPSKQNKQQPHPTLSPIIQYNNSQTLKKKQQQQQQQQQTYQQNQQQYKRKNKKHQQQQQQKIIMKMIVVNLSDNLHQRIVQLEKGVGDQRITMNQSPPPPLPLQQQQPPLTSLDYVQNIVVDSNETKELLANCFQEISRLLERQHQYESLLAQREQTWEMEIDSIRMKLLDQNPNSSSSSLPSSSLSMLRDDFYDETDDVGSGGSSRSPSPSSSAGSSSSINYRYSNSSKRQLSKQQQQQPQQPQQLSIIRRVYLYVFGPQSNIWRKIIVISLVVIVWPIVSHFLWRAFSTWLAKRRARKAALLLQASQPLSNAAAQFQSTIANVGKNISSGNNKNNSSNNGNKKKKNISAPDIVKAFIQGVSTGDGGSNNNITNNAITSLSNTLNSLTPTSLINNNNSNSLNSNIVNSINNNIGSSNTNNLVSNIGNSISSSSSSMVGGTGSSIASHLNHSSPSPSSVATLSPTVTTTSLLSNSKDRVRDSSQRFMVKLVKNILKGDSNND</sequence>
<dbReference type="RefSeq" id="XP_020428979.1">
    <property type="nucleotide sequence ID" value="XM_020580392.1"/>
</dbReference>
<keyword evidence="4" id="KW-1185">Reference proteome</keyword>
<organism evidence="3 4">
    <name type="scientific">Heterostelium pallidum (strain ATCC 26659 / Pp 5 / PN500)</name>
    <name type="common">Cellular slime mold</name>
    <name type="synonym">Polysphondylium pallidum</name>
    <dbReference type="NCBI Taxonomy" id="670386"/>
    <lineage>
        <taxon>Eukaryota</taxon>
        <taxon>Amoebozoa</taxon>
        <taxon>Evosea</taxon>
        <taxon>Eumycetozoa</taxon>
        <taxon>Dictyostelia</taxon>
        <taxon>Acytosteliales</taxon>
        <taxon>Acytosteliaceae</taxon>
        <taxon>Heterostelium</taxon>
    </lineage>
</organism>
<evidence type="ECO:0000256" key="2">
    <source>
        <dbReference type="SAM" id="Phobius"/>
    </source>
</evidence>
<accession>D3BNS8</accession>
<reference evidence="3 4" key="1">
    <citation type="journal article" date="2011" name="Genome Res.">
        <title>Phylogeny-wide analysis of social amoeba genomes highlights ancient origins for complex intercellular communication.</title>
        <authorList>
            <person name="Heidel A.J."/>
            <person name="Lawal H.M."/>
            <person name="Felder M."/>
            <person name="Schilde C."/>
            <person name="Helps N.R."/>
            <person name="Tunggal B."/>
            <person name="Rivero F."/>
            <person name="John U."/>
            <person name="Schleicher M."/>
            <person name="Eichinger L."/>
            <person name="Platzer M."/>
            <person name="Noegel A.A."/>
            <person name="Schaap P."/>
            <person name="Gloeckner G."/>
        </authorList>
    </citation>
    <scope>NUCLEOTIDE SEQUENCE [LARGE SCALE GENOMIC DNA]</scope>
    <source>
        <strain evidence="4">ATCC 26659 / Pp 5 / PN500</strain>
    </source>
</reference>
<feature type="transmembrane region" description="Helical" evidence="2">
    <location>
        <begin position="324"/>
        <end position="345"/>
    </location>
</feature>
<feature type="compositionally biased region" description="Low complexity" evidence="1">
    <location>
        <begin position="261"/>
        <end position="277"/>
    </location>
</feature>
<name>D3BNS8_HETP5</name>
<dbReference type="AlphaFoldDB" id="D3BNS8"/>
<feature type="compositionally biased region" description="Low complexity" evidence="1">
    <location>
        <begin position="87"/>
        <end position="102"/>
    </location>
</feature>
<proteinExistence type="predicted"/>
<evidence type="ECO:0000313" key="3">
    <source>
        <dbReference type="EMBL" id="EFA76847.1"/>
    </source>
</evidence>
<feature type="region of interest" description="Disordered" evidence="1">
    <location>
        <begin position="496"/>
        <end position="518"/>
    </location>
</feature>
<dbReference type="GeneID" id="31365074"/>
<comment type="caution">
    <text evidence="3">The sequence shown here is derived from an EMBL/GenBank/DDBJ whole genome shotgun (WGS) entry which is preliminary data.</text>
</comment>
<feature type="region of interest" description="Disordered" evidence="1">
    <location>
        <begin position="253"/>
        <end position="277"/>
    </location>
</feature>
<protein>
    <submittedName>
        <fullName evidence="3">Uncharacterized protein</fullName>
    </submittedName>
</protein>